<comment type="caution">
    <text evidence="3">The sequence shown here is derived from an EMBL/GenBank/DDBJ whole genome shotgun (WGS) entry which is preliminary data.</text>
</comment>
<organism evidence="3 4">
    <name type="scientific">Nocardia mexicana</name>
    <dbReference type="NCBI Taxonomy" id="279262"/>
    <lineage>
        <taxon>Bacteria</taxon>
        <taxon>Bacillati</taxon>
        <taxon>Actinomycetota</taxon>
        <taxon>Actinomycetes</taxon>
        <taxon>Mycobacteriales</taxon>
        <taxon>Nocardiaceae</taxon>
        <taxon>Nocardia</taxon>
    </lineage>
</organism>
<keyword evidence="1" id="KW-0732">Signal</keyword>
<protein>
    <submittedName>
        <fullName evidence="3">MlaD protein</fullName>
    </submittedName>
</protein>
<dbReference type="Proteomes" id="UP000255355">
    <property type="component" value="Unassembled WGS sequence"/>
</dbReference>
<name>A0A370HAZ7_9NOCA</name>
<feature type="chain" id="PRO_5039695621" evidence="1">
    <location>
        <begin position="30"/>
        <end position="363"/>
    </location>
</feature>
<keyword evidence="4" id="KW-1185">Reference proteome</keyword>
<dbReference type="PROSITE" id="PS51257">
    <property type="entry name" value="PROKAR_LIPOPROTEIN"/>
    <property type="match status" value="1"/>
</dbReference>
<proteinExistence type="predicted"/>
<dbReference type="EMBL" id="QQAZ01000002">
    <property type="protein sequence ID" value="RDI54109.1"/>
    <property type="molecule type" value="Genomic_DNA"/>
</dbReference>
<dbReference type="PANTHER" id="PTHR33371">
    <property type="entry name" value="INTERMEMBRANE PHOSPHOLIPID TRANSPORT SYSTEM BINDING PROTEIN MLAD-RELATED"/>
    <property type="match status" value="1"/>
</dbReference>
<feature type="signal peptide" evidence="1">
    <location>
        <begin position="1"/>
        <end position="29"/>
    </location>
</feature>
<dbReference type="InterPro" id="IPR003399">
    <property type="entry name" value="Mce/MlaD"/>
</dbReference>
<evidence type="ECO:0000313" key="4">
    <source>
        <dbReference type="Proteomes" id="UP000255355"/>
    </source>
</evidence>
<dbReference type="PANTHER" id="PTHR33371:SF4">
    <property type="entry name" value="INTERMEMBRANE PHOSPHOLIPID TRANSPORT SYSTEM BINDING PROTEIN MLAD"/>
    <property type="match status" value="1"/>
</dbReference>
<evidence type="ECO:0000313" key="3">
    <source>
        <dbReference type="EMBL" id="RDI54109.1"/>
    </source>
</evidence>
<feature type="domain" description="Mce/MlaD" evidence="2">
    <location>
        <begin position="46"/>
        <end position="132"/>
    </location>
</feature>
<dbReference type="RefSeq" id="WP_246010799.1">
    <property type="nucleotide sequence ID" value="NZ_QQAZ01000002.1"/>
</dbReference>
<reference evidence="3 4" key="1">
    <citation type="submission" date="2018-07" db="EMBL/GenBank/DDBJ databases">
        <title>Genomic Encyclopedia of Type Strains, Phase IV (KMG-IV): sequencing the most valuable type-strain genomes for metagenomic binning, comparative biology and taxonomic classification.</title>
        <authorList>
            <person name="Goeker M."/>
        </authorList>
    </citation>
    <scope>NUCLEOTIDE SEQUENCE [LARGE SCALE GENOMIC DNA]</scope>
    <source>
        <strain evidence="3 4">DSM 44952</strain>
    </source>
</reference>
<evidence type="ECO:0000256" key="1">
    <source>
        <dbReference type="SAM" id="SignalP"/>
    </source>
</evidence>
<evidence type="ECO:0000259" key="2">
    <source>
        <dbReference type="Pfam" id="PF02470"/>
    </source>
</evidence>
<accession>A0A370HAZ7</accession>
<dbReference type="AlphaFoldDB" id="A0A370HAZ7"/>
<gene>
    <name evidence="3" type="ORF">DFR68_102233</name>
</gene>
<dbReference type="STRING" id="1210089.GCA_001613165_01562"/>
<dbReference type="InterPro" id="IPR052336">
    <property type="entry name" value="MlaD_Phospholipid_Transporter"/>
</dbReference>
<dbReference type="Pfam" id="PF02470">
    <property type="entry name" value="MlaD"/>
    <property type="match status" value="1"/>
</dbReference>
<sequence>MRRLIVMSRRIGIPALLAVLLAVSSASCSFQPADITVPGTGVAGETYHLRIEFANVLNLPRGAKVIADGVRVGQLTRVTPVDPVVAERDRPGRPGYVIADVEILTSARLPVGTHAELRQETPLGDVHIALTAPGSAASGELRPGATIPLSDTSQSSPIEDILARLSVFVGSGALTDIQAIVRKMNGVLPQDPRDTARIAGTLGADFSDLADNQNSIHNLVAGLRSTVDDGLLRNAPAFDQLLTAEGVQHTTDSIETTIGVIFVLTALGPLAPAVQWLGPVLASLDGSVRAYVPMLFGSRPLDTGSPSNLNKLVDLIRDKLIPFAERGPKVNLVGVRSSAPTPLSPDEQTGRVIDTLRMIGAVR</sequence>